<evidence type="ECO:0000256" key="9">
    <source>
        <dbReference type="SAM" id="Phobius"/>
    </source>
</evidence>
<feature type="transmembrane region" description="Helical" evidence="9">
    <location>
        <begin position="55"/>
        <end position="76"/>
    </location>
</feature>
<evidence type="ECO:0000256" key="4">
    <source>
        <dbReference type="ARBA" id="ARBA00022960"/>
    </source>
</evidence>
<dbReference type="AlphaFoldDB" id="A0A1H1NEH7"/>
<feature type="transmembrane region" description="Helical" evidence="9">
    <location>
        <begin position="12"/>
        <end position="35"/>
    </location>
</feature>
<dbReference type="STRING" id="117157.SAMN04489717_1191"/>
<dbReference type="InterPro" id="IPR004268">
    <property type="entry name" value="MurJ"/>
</dbReference>
<evidence type="ECO:0000256" key="6">
    <source>
        <dbReference type="ARBA" id="ARBA00022989"/>
    </source>
</evidence>
<evidence type="ECO:0000256" key="1">
    <source>
        <dbReference type="ARBA" id="ARBA00004651"/>
    </source>
</evidence>
<keyword evidence="2" id="KW-1003">Cell membrane</keyword>
<feature type="transmembrane region" description="Helical" evidence="9">
    <location>
        <begin position="391"/>
        <end position="410"/>
    </location>
</feature>
<feature type="region of interest" description="Disordered" evidence="8">
    <location>
        <begin position="442"/>
        <end position="522"/>
    </location>
</feature>
<dbReference type="InterPro" id="IPR050833">
    <property type="entry name" value="Poly_Biosynth_Transport"/>
</dbReference>
<dbReference type="GO" id="GO:0005886">
    <property type="term" value="C:plasma membrane"/>
    <property type="evidence" value="ECO:0007669"/>
    <property type="project" value="UniProtKB-SubCell"/>
</dbReference>
<evidence type="ECO:0000256" key="8">
    <source>
        <dbReference type="SAM" id="MobiDB-lite"/>
    </source>
</evidence>
<keyword evidence="11" id="KW-1185">Reference proteome</keyword>
<dbReference type="EMBL" id="LT629732">
    <property type="protein sequence ID" value="SDR96809.1"/>
    <property type="molecule type" value="Genomic_DNA"/>
</dbReference>
<keyword evidence="4" id="KW-0133">Cell shape</keyword>
<dbReference type="Proteomes" id="UP000198983">
    <property type="component" value="Chromosome I"/>
</dbReference>
<organism evidence="10 11">
    <name type="scientific">Actinopolymorpha singaporensis</name>
    <dbReference type="NCBI Taxonomy" id="117157"/>
    <lineage>
        <taxon>Bacteria</taxon>
        <taxon>Bacillati</taxon>
        <taxon>Actinomycetota</taxon>
        <taxon>Actinomycetes</taxon>
        <taxon>Propionibacteriales</taxon>
        <taxon>Actinopolymorphaceae</taxon>
        <taxon>Actinopolymorpha</taxon>
    </lineage>
</organism>
<feature type="transmembrane region" description="Helical" evidence="9">
    <location>
        <begin position="181"/>
        <end position="201"/>
    </location>
</feature>
<dbReference type="GO" id="GO:0008360">
    <property type="term" value="P:regulation of cell shape"/>
    <property type="evidence" value="ECO:0007669"/>
    <property type="project" value="UniProtKB-KW"/>
</dbReference>
<evidence type="ECO:0000256" key="5">
    <source>
        <dbReference type="ARBA" id="ARBA00022984"/>
    </source>
</evidence>
<evidence type="ECO:0000256" key="3">
    <source>
        <dbReference type="ARBA" id="ARBA00022692"/>
    </source>
</evidence>
<evidence type="ECO:0000313" key="11">
    <source>
        <dbReference type="Proteomes" id="UP000198983"/>
    </source>
</evidence>
<evidence type="ECO:0000256" key="7">
    <source>
        <dbReference type="ARBA" id="ARBA00023136"/>
    </source>
</evidence>
<dbReference type="Pfam" id="PF03023">
    <property type="entry name" value="MurJ"/>
    <property type="match status" value="1"/>
</dbReference>
<keyword evidence="6 9" id="KW-1133">Transmembrane helix</keyword>
<evidence type="ECO:0000313" key="10">
    <source>
        <dbReference type="EMBL" id="SDR96809.1"/>
    </source>
</evidence>
<comment type="subcellular location">
    <subcellularLocation>
        <location evidence="1">Cell membrane</location>
        <topology evidence="1">Multi-pass membrane protein</topology>
    </subcellularLocation>
</comment>
<evidence type="ECO:0000256" key="2">
    <source>
        <dbReference type="ARBA" id="ARBA00022475"/>
    </source>
</evidence>
<gene>
    <name evidence="10" type="ORF">SAMN04489717_1191</name>
</gene>
<keyword evidence="7 9" id="KW-0472">Membrane</keyword>
<feature type="compositionally biased region" description="Low complexity" evidence="8">
    <location>
        <begin position="442"/>
        <end position="474"/>
    </location>
</feature>
<name>A0A1H1NEH7_9ACTN</name>
<feature type="transmembrane region" description="Helical" evidence="9">
    <location>
        <begin position="300"/>
        <end position="325"/>
    </location>
</feature>
<sequence>MVRHAAPRRGNLGSAMVALTAARLASVVAQFLAGVVAARLLDPAALGVSGVGLTLGWAIAIVANGGLNISAVYFLGRRPGEQRAVVRAVLGLTLGALAVGAVLTAGAGAVVGPLVVGRQVPLLIGAAAVIALATVGYEVVGALLLGLHRRGAYVLADVARSVATFGCTVLILAAVSRTAEGYVLATGLGIAVPALAALVVLRRETGTIRPRFDREFSRDAMRLGLTGQLGNVLTFLNLRLDLMLVPALLRLDLAGVYFVATRVAEVVGQPSTAASSMLFPHVSAQTDPRDTATTERTSRLTLLTTLAAAAVLAAVSPLVLGLFFGPTYRRGTTALLLLLASMLPLALARILAADLKGRGRPGLVSVGTGVGAVLTVAADVALIPLLGIEGAALASVIAYAGTAGVLLGCYRRVTAARLLALVPRPSDVGDVVQLVRGRLRRSGGAPATTSAAGATAASADESVSGSGSGSVSGSAPVHGPEYTPRHAARPAPGPTSDAVPHEMPPADAAEEARRSGATRDPV</sequence>
<reference evidence="10 11" key="1">
    <citation type="submission" date="2016-10" db="EMBL/GenBank/DDBJ databases">
        <authorList>
            <person name="de Groot N.N."/>
        </authorList>
    </citation>
    <scope>NUCLEOTIDE SEQUENCE [LARGE SCALE GENOMIC DNA]</scope>
    <source>
        <strain evidence="10 11">DSM 22024</strain>
    </source>
</reference>
<feature type="transmembrane region" description="Helical" evidence="9">
    <location>
        <begin position="331"/>
        <end position="351"/>
    </location>
</feature>
<keyword evidence="5" id="KW-0573">Peptidoglycan synthesis</keyword>
<accession>A0A1H1NEH7</accession>
<feature type="transmembrane region" description="Helical" evidence="9">
    <location>
        <begin position="88"/>
        <end position="116"/>
    </location>
</feature>
<dbReference type="PANTHER" id="PTHR30250">
    <property type="entry name" value="PST FAMILY PREDICTED COLANIC ACID TRANSPORTER"/>
    <property type="match status" value="1"/>
</dbReference>
<keyword evidence="3 9" id="KW-0812">Transmembrane</keyword>
<proteinExistence type="predicted"/>
<feature type="transmembrane region" description="Helical" evidence="9">
    <location>
        <begin position="363"/>
        <end position="385"/>
    </location>
</feature>
<dbReference type="PANTHER" id="PTHR30250:SF11">
    <property type="entry name" value="O-ANTIGEN TRANSPORTER-RELATED"/>
    <property type="match status" value="1"/>
</dbReference>
<feature type="transmembrane region" description="Helical" evidence="9">
    <location>
        <begin position="122"/>
        <end position="145"/>
    </location>
</feature>
<feature type="transmembrane region" description="Helical" evidence="9">
    <location>
        <begin position="152"/>
        <end position="175"/>
    </location>
</feature>
<protein>
    <submittedName>
        <fullName evidence="10">Membrane protein involved in the export of O-antigen and teichoic acid</fullName>
    </submittedName>
</protein>
<dbReference type="GO" id="GO:0009252">
    <property type="term" value="P:peptidoglycan biosynthetic process"/>
    <property type="evidence" value="ECO:0007669"/>
    <property type="project" value="UniProtKB-KW"/>
</dbReference>